<dbReference type="InterPro" id="IPR018951">
    <property type="entry name" value="Fumarase_C_C"/>
</dbReference>
<feature type="domain" description="Fumarate lyase N-terminal" evidence="4">
    <location>
        <begin position="18"/>
        <end position="346"/>
    </location>
</feature>
<dbReference type="PRINTS" id="PR00149">
    <property type="entry name" value="FUMRATELYASE"/>
</dbReference>
<dbReference type="Gene3D" id="1.20.200.10">
    <property type="entry name" value="Fumarase/aspartase (Central domain)"/>
    <property type="match status" value="1"/>
</dbReference>
<dbReference type="GO" id="GO:0006099">
    <property type="term" value="P:tricarboxylic acid cycle"/>
    <property type="evidence" value="ECO:0007669"/>
    <property type="project" value="InterPro"/>
</dbReference>
<sequence length="471" mass="51476">MKTSETLEFREEYDSIGSHQVPQTAYYGVQSIRAKENFPITGQLLDPIFIHSLAYIKKASAMTNGKLGLLDDKVAKAIITACEEILAGQLHQDFIVDPIQGGAGTSMNMNINEVVANRASELLGEDKGKYNLVHPNDHVNYGQSTNDVIPTAGKLTIYQLTQGLLEEMERLEKTLTDKSIEFNDVIKMGRTQMQDAIPIRLGQEFKAYASAVTRSHQRLTQVIDEMLVVNMGATAIGTGLNADVEYVNQIVPTLANITGLELKQSEDLVDGTQHIDSFAAVSGVLRTFALSLSKIANDLRLMSSGPKTGFNEINLPKKQNGSSIMPGKVNPVIPEVVSQVAYRVVGNDTTIAMSVEAGQLELNAFEPVIFYSLFESIKILQNGIATFIDNCIAGITANPERCQELVDQSVGTITALVPHIGYQKAAEIAKRALNNNERVKDIILSEKLLDEEELESILAPEKMTSPGICHK</sequence>
<dbReference type="EC" id="4.3.1.1" evidence="2"/>
<dbReference type="PANTHER" id="PTHR42696">
    <property type="entry name" value="ASPARTATE AMMONIA-LYASE"/>
    <property type="match status" value="1"/>
</dbReference>
<dbReference type="InterPro" id="IPR000362">
    <property type="entry name" value="Fumarate_lyase_fam"/>
</dbReference>
<dbReference type="FunFam" id="1.10.275.10:FF:000001">
    <property type="entry name" value="Fumarate hydratase, mitochondrial"/>
    <property type="match status" value="1"/>
</dbReference>
<accession>A0A1G7T5P1</accession>
<dbReference type="GO" id="GO:0005829">
    <property type="term" value="C:cytosol"/>
    <property type="evidence" value="ECO:0007669"/>
    <property type="project" value="TreeGrafter"/>
</dbReference>
<evidence type="ECO:0000256" key="1">
    <source>
        <dbReference type="ARBA" id="ARBA00001494"/>
    </source>
</evidence>
<dbReference type="Pfam" id="PF10415">
    <property type="entry name" value="FumaraseC_C"/>
    <property type="match status" value="1"/>
</dbReference>
<evidence type="ECO:0000313" key="6">
    <source>
        <dbReference type="EMBL" id="SDG30687.1"/>
    </source>
</evidence>
<reference evidence="6 7" key="1">
    <citation type="submission" date="2016-10" db="EMBL/GenBank/DDBJ databases">
        <authorList>
            <person name="de Groot N.N."/>
        </authorList>
    </citation>
    <scope>NUCLEOTIDE SEQUENCE [LARGE SCALE GENOMIC DNA]</scope>
    <source>
        <strain evidence="6 7">ATCC BAA-466</strain>
    </source>
</reference>
<dbReference type="AlphaFoldDB" id="A0A1G7T5P1"/>
<dbReference type="InterPro" id="IPR022761">
    <property type="entry name" value="Fumarate_lyase_N"/>
</dbReference>
<dbReference type="STRING" id="120956.SAMN05421791_1053"/>
<dbReference type="PANTHER" id="PTHR42696:SF2">
    <property type="entry name" value="ASPARTATE AMMONIA-LYASE"/>
    <property type="match status" value="1"/>
</dbReference>
<dbReference type="GO" id="GO:0006531">
    <property type="term" value="P:aspartate metabolic process"/>
    <property type="evidence" value="ECO:0007669"/>
    <property type="project" value="TreeGrafter"/>
</dbReference>
<proteinExistence type="predicted"/>
<evidence type="ECO:0000256" key="3">
    <source>
        <dbReference type="ARBA" id="ARBA00023239"/>
    </source>
</evidence>
<gene>
    <name evidence="6" type="ORF">SAMN05421791_1053</name>
</gene>
<evidence type="ECO:0000259" key="5">
    <source>
        <dbReference type="Pfam" id="PF10415"/>
    </source>
</evidence>
<comment type="catalytic activity">
    <reaction evidence="1">
        <text>L-aspartate = fumarate + NH4(+)</text>
        <dbReference type="Rhea" id="RHEA:16601"/>
        <dbReference type="ChEBI" id="CHEBI:28938"/>
        <dbReference type="ChEBI" id="CHEBI:29806"/>
        <dbReference type="ChEBI" id="CHEBI:29991"/>
        <dbReference type="EC" id="4.3.1.1"/>
    </reaction>
</comment>
<organism evidence="6 7">
    <name type="scientific">Facklamia miroungae</name>
    <dbReference type="NCBI Taxonomy" id="120956"/>
    <lineage>
        <taxon>Bacteria</taxon>
        <taxon>Bacillati</taxon>
        <taxon>Bacillota</taxon>
        <taxon>Bacilli</taxon>
        <taxon>Lactobacillales</taxon>
        <taxon>Aerococcaceae</taxon>
        <taxon>Facklamia</taxon>
    </lineage>
</organism>
<dbReference type="FunFam" id="1.10.40.30:FF:000002">
    <property type="entry name" value="Fumarate hydratase class II"/>
    <property type="match status" value="1"/>
</dbReference>
<dbReference type="RefSeq" id="WP_090289923.1">
    <property type="nucleotide sequence ID" value="NZ_FNCK01000005.1"/>
</dbReference>
<dbReference type="InterPro" id="IPR020557">
    <property type="entry name" value="Fumarate_lyase_CS"/>
</dbReference>
<dbReference type="NCBIfam" id="NF008909">
    <property type="entry name" value="PRK12273.1"/>
    <property type="match status" value="1"/>
</dbReference>
<dbReference type="CDD" id="cd01357">
    <property type="entry name" value="Aspartase"/>
    <property type="match status" value="1"/>
</dbReference>
<evidence type="ECO:0000313" key="7">
    <source>
        <dbReference type="Proteomes" id="UP000199708"/>
    </source>
</evidence>
<protein>
    <recommendedName>
        <fullName evidence="2">aspartate ammonia-lyase</fullName>
        <ecNumber evidence="2">4.3.1.1</ecNumber>
    </recommendedName>
</protein>
<dbReference type="GO" id="GO:0008797">
    <property type="term" value="F:aspartate ammonia-lyase activity"/>
    <property type="evidence" value="ECO:0007669"/>
    <property type="project" value="UniProtKB-EC"/>
</dbReference>
<dbReference type="FunFam" id="1.20.200.10:FF:000001">
    <property type="entry name" value="Fumarate hydratase, mitochondrial"/>
    <property type="match status" value="1"/>
</dbReference>
<dbReference type="PROSITE" id="PS00163">
    <property type="entry name" value="FUMARATE_LYASES"/>
    <property type="match status" value="1"/>
</dbReference>
<dbReference type="Gene3D" id="1.10.275.10">
    <property type="entry name" value="Fumarase/aspartase (N-terminal domain)"/>
    <property type="match status" value="1"/>
</dbReference>
<evidence type="ECO:0000259" key="4">
    <source>
        <dbReference type="Pfam" id="PF00206"/>
    </source>
</evidence>
<dbReference type="InterPro" id="IPR024083">
    <property type="entry name" value="Fumarase/histidase_N"/>
</dbReference>
<name>A0A1G7T5P1_9LACT</name>
<keyword evidence="7" id="KW-1185">Reference proteome</keyword>
<dbReference type="EMBL" id="FNCK01000005">
    <property type="protein sequence ID" value="SDG30687.1"/>
    <property type="molecule type" value="Genomic_DNA"/>
</dbReference>
<dbReference type="Proteomes" id="UP000199708">
    <property type="component" value="Unassembled WGS sequence"/>
</dbReference>
<dbReference type="PRINTS" id="PR00145">
    <property type="entry name" value="ARGSUCLYASE"/>
</dbReference>
<dbReference type="Pfam" id="PF00206">
    <property type="entry name" value="Lyase_1"/>
    <property type="match status" value="1"/>
</dbReference>
<keyword evidence="3 6" id="KW-0456">Lyase</keyword>
<evidence type="ECO:0000256" key="2">
    <source>
        <dbReference type="ARBA" id="ARBA00012992"/>
    </source>
</evidence>
<feature type="domain" description="Fumarase C C-terminal" evidence="5">
    <location>
        <begin position="413"/>
        <end position="464"/>
    </location>
</feature>
<dbReference type="InterPro" id="IPR051546">
    <property type="entry name" value="Aspartate_Ammonia-Lyase"/>
</dbReference>
<dbReference type="Gene3D" id="1.10.40.30">
    <property type="entry name" value="Fumarase/aspartase (C-terminal domain)"/>
    <property type="match status" value="1"/>
</dbReference>
<dbReference type="InterPro" id="IPR008948">
    <property type="entry name" value="L-Aspartase-like"/>
</dbReference>
<dbReference type="SUPFAM" id="SSF48557">
    <property type="entry name" value="L-aspartase-like"/>
    <property type="match status" value="1"/>
</dbReference>
<dbReference type="OrthoDB" id="9769623at2"/>